<accession>A0AAV7S9N2</accession>
<dbReference type="Proteomes" id="UP001066276">
    <property type="component" value="Chromosome 4_2"/>
</dbReference>
<name>A0AAV7S9N2_PLEWA</name>
<comment type="similarity">
    <text evidence="3">Belongs to the krueppel C2H2-type zinc-finger protein family.</text>
</comment>
<dbReference type="GO" id="GO:0000981">
    <property type="term" value="F:DNA-binding transcription factor activity, RNA polymerase II-specific"/>
    <property type="evidence" value="ECO:0007669"/>
    <property type="project" value="TreeGrafter"/>
</dbReference>
<evidence type="ECO:0000256" key="10">
    <source>
        <dbReference type="ARBA" id="ARBA00022843"/>
    </source>
</evidence>
<evidence type="ECO:0000256" key="14">
    <source>
        <dbReference type="ARBA" id="ARBA00069113"/>
    </source>
</evidence>
<dbReference type="GO" id="GO:0005634">
    <property type="term" value="C:nucleus"/>
    <property type="evidence" value="ECO:0007669"/>
    <property type="project" value="UniProtKB-SubCell"/>
</dbReference>
<dbReference type="FunFam" id="3.30.160.60:FF:000460">
    <property type="entry name" value="Putative zinc finger protein 740"/>
    <property type="match status" value="1"/>
</dbReference>
<dbReference type="PROSITE" id="PS50157">
    <property type="entry name" value="ZINC_FINGER_C2H2_2"/>
    <property type="match status" value="3"/>
</dbReference>
<dbReference type="PANTHER" id="PTHR24394">
    <property type="entry name" value="ZINC FINGER PROTEIN"/>
    <property type="match status" value="1"/>
</dbReference>
<dbReference type="InterPro" id="IPR036236">
    <property type="entry name" value="Znf_C2H2_sf"/>
</dbReference>
<evidence type="ECO:0000259" key="17">
    <source>
        <dbReference type="PROSITE" id="PS50157"/>
    </source>
</evidence>
<proteinExistence type="inferred from homology"/>
<feature type="domain" description="C2H2-type" evidence="17">
    <location>
        <begin position="134"/>
        <end position="161"/>
    </location>
</feature>
<comment type="function">
    <text evidence="1">May be involved in transcriptional regulation.</text>
</comment>
<dbReference type="SUPFAM" id="SSF57667">
    <property type="entry name" value="beta-beta-alpha zinc fingers"/>
    <property type="match status" value="2"/>
</dbReference>
<comment type="caution">
    <text evidence="18">The sequence shown here is derived from an EMBL/GenBank/DDBJ whole genome shotgun (WGS) entry which is preliminary data.</text>
</comment>
<dbReference type="PANTHER" id="PTHR24394:SF57">
    <property type="entry name" value="ZINC FINGER PROTEIN 740"/>
    <property type="match status" value="1"/>
</dbReference>
<gene>
    <name evidence="18" type="ORF">NDU88_000483</name>
</gene>
<evidence type="ECO:0000256" key="12">
    <source>
        <dbReference type="ARBA" id="ARBA00023163"/>
    </source>
</evidence>
<feature type="domain" description="C2H2-type" evidence="17">
    <location>
        <begin position="106"/>
        <end position="133"/>
    </location>
</feature>
<evidence type="ECO:0000256" key="3">
    <source>
        <dbReference type="ARBA" id="ARBA00006991"/>
    </source>
</evidence>
<dbReference type="GO" id="GO:0008270">
    <property type="term" value="F:zinc ion binding"/>
    <property type="evidence" value="ECO:0007669"/>
    <property type="project" value="UniProtKB-KW"/>
</dbReference>
<evidence type="ECO:0000256" key="1">
    <source>
        <dbReference type="ARBA" id="ARBA00003767"/>
    </source>
</evidence>
<evidence type="ECO:0000256" key="15">
    <source>
        <dbReference type="PROSITE-ProRule" id="PRU00042"/>
    </source>
</evidence>
<sequence length="198" mass="22876">MAHAHRETSSLLSGEMFSGMTMIHSAASRKMSMLNARLSNHSGRRDGSNFPLSLSCAPRRLPKEEEKVVDLKEEPKSPVSPPKKSHKKVLLVEENGNFQLSIPKNFICEHCYGAFRSSYHLKRHIFIHTGEKPFECDVCNMRFIQKYHLDRHKRVHSGEKPYECERCHQSFSRTDRLLRHKRMCQGCQVKVPDGAFLL</sequence>
<feature type="region of interest" description="Disordered" evidence="16">
    <location>
        <begin position="65"/>
        <end position="85"/>
    </location>
</feature>
<dbReference type="InterPro" id="IPR013087">
    <property type="entry name" value="Znf_C2H2_type"/>
</dbReference>
<dbReference type="Pfam" id="PF00096">
    <property type="entry name" value="zf-C2H2"/>
    <property type="match status" value="3"/>
</dbReference>
<dbReference type="SMART" id="SM00355">
    <property type="entry name" value="ZnF_C2H2"/>
    <property type="match status" value="3"/>
</dbReference>
<keyword evidence="8 15" id="KW-0863">Zinc-finger</keyword>
<feature type="domain" description="C2H2-type" evidence="17">
    <location>
        <begin position="162"/>
        <end position="189"/>
    </location>
</feature>
<keyword evidence="7" id="KW-0677">Repeat</keyword>
<reference evidence="18" key="1">
    <citation type="journal article" date="2022" name="bioRxiv">
        <title>Sequencing and chromosome-scale assembly of the giantPleurodeles waltlgenome.</title>
        <authorList>
            <person name="Brown T."/>
            <person name="Elewa A."/>
            <person name="Iarovenko S."/>
            <person name="Subramanian E."/>
            <person name="Araus A.J."/>
            <person name="Petzold A."/>
            <person name="Susuki M."/>
            <person name="Suzuki K.-i.T."/>
            <person name="Hayashi T."/>
            <person name="Toyoda A."/>
            <person name="Oliveira C."/>
            <person name="Osipova E."/>
            <person name="Leigh N.D."/>
            <person name="Simon A."/>
            <person name="Yun M.H."/>
        </authorList>
    </citation>
    <scope>NUCLEOTIDE SEQUENCE</scope>
    <source>
        <strain evidence="18">20211129_DDA</strain>
        <tissue evidence="18">Liver</tissue>
    </source>
</reference>
<evidence type="ECO:0000256" key="13">
    <source>
        <dbReference type="ARBA" id="ARBA00023242"/>
    </source>
</evidence>
<keyword evidence="6" id="KW-0479">Metal-binding</keyword>
<evidence type="ECO:0000256" key="6">
    <source>
        <dbReference type="ARBA" id="ARBA00022723"/>
    </source>
</evidence>
<evidence type="ECO:0000256" key="7">
    <source>
        <dbReference type="ARBA" id="ARBA00022737"/>
    </source>
</evidence>
<organism evidence="18 19">
    <name type="scientific">Pleurodeles waltl</name>
    <name type="common">Iberian ribbed newt</name>
    <dbReference type="NCBI Taxonomy" id="8319"/>
    <lineage>
        <taxon>Eukaryota</taxon>
        <taxon>Metazoa</taxon>
        <taxon>Chordata</taxon>
        <taxon>Craniata</taxon>
        <taxon>Vertebrata</taxon>
        <taxon>Euteleostomi</taxon>
        <taxon>Amphibia</taxon>
        <taxon>Batrachia</taxon>
        <taxon>Caudata</taxon>
        <taxon>Salamandroidea</taxon>
        <taxon>Salamandridae</taxon>
        <taxon>Pleurodelinae</taxon>
        <taxon>Pleurodeles</taxon>
    </lineage>
</organism>
<keyword evidence="5" id="KW-0597">Phosphoprotein</keyword>
<evidence type="ECO:0000313" key="19">
    <source>
        <dbReference type="Proteomes" id="UP001066276"/>
    </source>
</evidence>
<dbReference type="PROSITE" id="PS00028">
    <property type="entry name" value="ZINC_FINGER_C2H2_1"/>
    <property type="match status" value="2"/>
</dbReference>
<keyword evidence="19" id="KW-1185">Reference proteome</keyword>
<keyword evidence="11" id="KW-0805">Transcription regulation</keyword>
<keyword evidence="4" id="KW-1017">Isopeptide bond</keyword>
<keyword evidence="10" id="KW-0832">Ubl conjugation</keyword>
<dbReference type="AlphaFoldDB" id="A0AAV7S9N2"/>
<dbReference type="FunFam" id="3.30.160.60:FF:000042">
    <property type="entry name" value="Zinc finger protein 148"/>
    <property type="match status" value="1"/>
</dbReference>
<evidence type="ECO:0000256" key="2">
    <source>
        <dbReference type="ARBA" id="ARBA00004123"/>
    </source>
</evidence>
<keyword evidence="9" id="KW-0862">Zinc</keyword>
<dbReference type="EMBL" id="JANPWB010000008">
    <property type="protein sequence ID" value="KAJ1159980.1"/>
    <property type="molecule type" value="Genomic_DNA"/>
</dbReference>
<comment type="subcellular location">
    <subcellularLocation>
        <location evidence="2">Nucleus</location>
    </subcellularLocation>
</comment>
<evidence type="ECO:0000256" key="5">
    <source>
        <dbReference type="ARBA" id="ARBA00022553"/>
    </source>
</evidence>
<evidence type="ECO:0000256" key="16">
    <source>
        <dbReference type="SAM" id="MobiDB-lite"/>
    </source>
</evidence>
<evidence type="ECO:0000256" key="4">
    <source>
        <dbReference type="ARBA" id="ARBA00022499"/>
    </source>
</evidence>
<evidence type="ECO:0000313" key="18">
    <source>
        <dbReference type="EMBL" id="KAJ1159980.1"/>
    </source>
</evidence>
<evidence type="ECO:0000256" key="11">
    <source>
        <dbReference type="ARBA" id="ARBA00023015"/>
    </source>
</evidence>
<feature type="compositionally biased region" description="Basic and acidic residues" evidence="16">
    <location>
        <begin position="65"/>
        <end position="76"/>
    </location>
</feature>
<dbReference type="FunFam" id="3.30.160.60:FF:000230">
    <property type="entry name" value="Zinc finger protein 148"/>
    <property type="match status" value="1"/>
</dbReference>
<keyword evidence="13" id="KW-0539">Nucleus</keyword>
<evidence type="ECO:0000256" key="8">
    <source>
        <dbReference type="ARBA" id="ARBA00022771"/>
    </source>
</evidence>
<keyword evidence="12" id="KW-0804">Transcription</keyword>
<dbReference type="Gene3D" id="3.30.160.60">
    <property type="entry name" value="Classic Zinc Finger"/>
    <property type="match status" value="3"/>
</dbReference>
<evidence type="ECO:0000256" key="9">
    <source>
        <dbReference type="ARBA" id="ARBA00022833"/>
    </source>
</evidence>
<protein>
    <recommendedName>
        <fullName evidence="14">Zinc finger protein 740</fullName>
    </recommendedName>
</protein>